<evidence type="ECO:0000256" key="5">
    <source>
        <dbReference type="ARBA" id="ARBA00022741"/>
    </source>
</evidence>
<evidence type="ECO:0000256" key="4">
    <source>
        <dbReference type="ARBA" id="ARBA00022679"/>
    </source>
</evidence>
<organism evidence="11 12">
    <name type="scientific">Talaromyces rugulosus</name>
    <name type="common">Penicillium rugulosum</name>
    <dbReference type="NCBI Taxonomy" id="121627"/>
    <lineage>
        <taxon>Eukaryota</taxon>
        <taxon>Fungi</taxon>
        <taxon>Dikarya</taxon>
        <taxon>Ascomycota</taxon>
        <taxon>Pezizomycotina</taxon>
        <taxon>Eurotiomycetes</taxon>
        <taxon>Eurotiomycetidae</taxon>
        <taxon>Eurotiales</taxon>
        <taxon>Trichocomaceae</taxon>
        <taxon>Talaromyces</taxon>
        <taxon>Talaromyces sect. Islandici</taxon>
    </lineage>
</organism>
<evidence type="ECO:0000313" key="11">
    <source>
        <dbReference type="EMBL" id="QKX55809.1"/>
    </source>
</evidence>
<dbReference type="GO" id="GO:0005524">
    <property type="term" value="F:ATP binding"/>
    <property type="evidence" value="ECO:0007669"/>
    <property type="project" value="UniProtKB-KW"/>
</dbReference>
<dbReference type="SUPFAM" id="SSF52540">
    <property type="entry name" value="P-loop containing nucleoside triphosphate hydrolases"/>
    <property type="match status" value="1"/>
</dbReference>
<reference evidence="12" key="1">
    <citation type="submission" date="2020-06" db="EMBL/GenBank/DDBJ databases">
        <title>A chromosome-scale genome assembly of Talaromyces rugulosus W13939.</title>
        <authorList>
            <person name="Wang B."/>
            <person name="Guo L."/>
            <person name="Ye K."/>
            <person name="Wang L."/>
        </authorList>
    </citation>
    <scope>NUCLEOTIDE SEQUENCE [LARGE SCALE GENOMIC DNA]</scope>
    <source>
        <strain evidence="12">W13939</strain>
    </source>
</reference>
<proteinExistence type="inferred from homology"/>
<dbReference type="RefSeq" id="XP_035341987.1">
    <property type="nucleotide sequence ID" value="XM_035486094.1"/>
</dbReference>
<sequence>MLSANNDKPANALSTPVFNMPTSTTTSSKAYYRMDSHERRGVETQPLQHIWIVTGPAGSGKTTVAQKLQAELGLPFLEGDDFHPPANKEKMGNGTPLNDMDRWDWLISLRDAAVNTLSTPESDNASQVPSGVIMSCSALKLKYRDVIRVAAYDHPSVRIHFIYLKADENALMARVMGRSSHYMKENMVRSQFEALEDPCDEKDVLAVDVDTSPEEAQRRVSETVARKLAEYK</sequence>
<keyword evidence="7 9" id="KW-0067">ATP-binding</keyword>
<dbReference type="EC" id="2.7.1.12" evidence="3 9"/>
<comment type="similarity">
    <text evidence="2 9">Belongs to the gluconokinase GntK/GntV family.</text>
</comment>
<feature type="region of interest" description="Disordered" evidence="10">
    <location>
        <begin position="1"/>
        <end position="20"/>
    </location>
</feature>
<dbReference type="PANTHER" id="PTHR43442:SF3">
    <property type="entry name" value="GLUCONOKINASE-RELATED"/>
    <property type="match status" value="1"/>
</dbReference>
<dbReference type="UniPathway" id="UPA00792"/>
<comment type="catalytic activity">
    <reaction evidence="8 9">
        <text>D-gluconate + ATP = 6-phospho-D-gluconate + ADP + H(+)</text>
        <dbReference type="Rhea" id="RHEA:19433"/>
        <dbReference type="ChEBI" id="CHEBI:15378"/>
        <dbReference type="ChEBI" id="CHEBI:18391"/>
        <dbReference type="ChEBI" id="CHEBI:30616"/>
        <dbReference type="ChEBI" id="CHEBI:58759"/>
        <dbReference type="ChEBI" id="CHEBI:456216"/>
        <dbReference type="EC" id="2.7.1.12"/>
    </reaction>
</comment>
<accession>A0A7H8QPL4</accession>
<dbReference type="GO" id="GO:0005737">
    <property type="term" value="C:cytoplasm"/>
    <property type="evidence" value="ECO:0007669"/>
    <property type="project" value="TreeGrafter"/>
</dbReference>
<dbReference type="FunFam" id="3.40.50.300:FF:001607">
    <property type="entry name" value="Gluconokinase"/>
    <property type="match status" value="1"/>
</dbReference>
<evidence type="ECO:0000256" key="10">
    <source>
        <dbReference type="SAM" id="MobiDB-lite"/>
    </source>
</evidence>
<evidence type="ECO:0000313" key="12">
    <source>
        <dbReference type="Proteomes" id="UP000509510"/>
    </source>
</evidence>
<dbReference type="CDD" id="cd02021">
    <property type="entry name" value="GntK"/>
    <property type="match status" value="1"/>
</dbReference>
<evidence type="ECO:0000256" key="8">
    <source>
        <dbReference type="ARBA" id="ARBA00048090"/>
    </source>
</evidence>
<evidence type="ECO:0000256" key="2">
    <source>
        <dbReference type="ARBA" id="ARBA00008420"/>
    </source>
</evidence>
<evidence type="ECO:0000256" key="3">
    <source>
        <dbReference type="ARBA" id="ARBA00012054"/>
    </source>
</evidence>
<dbReference type="NCBIfam" id="TIGR01313">
    <property type="entry name" value="therm_gnt_kin"/>
    <property type="match status" value="1"/>
</dbReference>
<evidence type="ECO:0000256" key="9">
    <source>
        <dbReference type="RuleBase" id="RU363066"/>
    </source>
</evidence>
<dbReference type="Proteomes" id="UP000509510">
    <property type="component" value="Chromosome II"/>
</dbReference>
<evidence type="ECO:0000256" key="7">
    <source>
        <dbReference type="ARBA" id="ARBA00022840"/>
    </source>
</evidence>
<comment type="pathway">
    <text evidence="1 9">Carbohydrate acid metabolism; D-gluconate degradation.</text>
</comment>
<keyword evidence="5 9" id="KW-0547">Nucleotide-binding</keyword>
<dbReference type="Gene3D" id="3.40.50.300">
    <property type="entry name" value="P-loop containing nucleotide triphosphate hydrolases"/>
    <property type="match status" value="1"/>
</dbReference>
<dbReference type="InterPro" id="IPR006001">
    <property type="entry name" value="Therm_gnt_kin"/>
</dbReference>
<dbReference type="GO" id="GO:0046316">
    <property type="term" value="F:gluconokinase activity"/>
    <property type="evidence" value="ECO:0007669"/>
    <property type="project" value="UniProtKB-EC"/>
</dbReference>
<keyword evidence="4 9" id="KW-0808">Transferase</keyword>
<dbReference type="EMBL" id="CP055899">
    <property type="protein sequence ID" value="QKX55809.1"/>
    <property type="molecule type" value="Genomic_DNA"/>
</dbReference>
<gene>
    <name evidence="11" type="ORF">TRUGW13939_02907</name>
</gene>
<dbReference type="KEGG" id="trg:TRUGW13939_02907"/>
<dbReference type="GO" id="GO:0005975">
    <property type="term" value="P:carbohydrate metabolic process"/>
    <property type="evidence" value="ECO:0007669"/>
    <property type="project" value="InterPro"/>
</dbReference>
<dbReference type="AlphaFoldDB" id="A0A7H8QPL4"/>
<evidence type="ECO:0000256" key="6">
    <source>
        <dbReference type="ARBA" id="ARBA00022777"/>
    </source>
</evidence>
<dbReference type="Pfam" id="PF13671">
    <property type="entry name" value="AAA_33"/>
    <property type="match status" value="1"/>
</dbReference>
<dbReference type="GeneID" id="55990414"/>
<name>A0A7H8QPL4_TALRU</name>
<protein>
    <recommendedName>
        <fullName evidence="3 9">Gluconokinase</fullName>
        <ecNumber evidence="3 9">2.7.1.12</ecNumber>
    </recommendedName>
</protein>
<keyword evidence="6 9" id="KW-0418">Kinase</keyword>
<evidence type="ECO:0000256" key="1">
    <source>
        <dbReference type="ARBA" id="ARBA00004875"/>
    </source>
</evidence>
<dbReference type="OrthoDB" id="275177at2759"/>
<dbReference type="PANTHER" id="PTHR43442">
    <property type="entry name" value="GLUCONOKINASE-RELATED"/>
    <property type="match status" value="1"/>
</dbReference>
<keyword evidence="12" id="KW-1185">Reference proteome</keyword>
<dbReference type="InterPro" id="IPR027417">
    <property type="entry name" value="P-loop_NTPase"/>
</dbReference>